<keyword evidence="1" id="KW-0042">Antenna complex</keyword>
<dbReference type="SUPFAM" id="SSF81930">
    <property type="entry name" value="Orange carotenoid protein, N-terminal domain"/>
    <property type="match status" value="1"/>
</dbReference>
<keyword evidence="1" id="KW-0157">Chromophore</keyword>
<dbReference type="InterPro" id="IPR036917">
    <property type="entry name" value="Orange_carotenoid-bd_N_sf"/>
</dbReference>
<evidence type="ECO:0000259" key="2">
    <source>
        <dbReference type="PROSITE" id="PS51773"/>
    </source>
</evidence>
<evidence type="ECO:0000313" key="3">
    <source>
        <dbReference type="EMBL" id="OEJ76289.1"/>
    </source>
</evidence>
<protein>
    <submittedName>
        <fullName evidence="3">Orange carotenoid protein</fullName>
    </submittedName>
</protein>
<name>A0A1E5QNQ7_9CYAN</name>
<evidence type="ECO:0000256" key="1">
    <source>
        <dbReference type="PROSITE-ProRule" id="PRU01109"/>
    </source>
</evidence>
<dbReference type="InterPro" id="IPR015233">
    <property type="entry name" value="Orange_carotenoid-bd_N"/>
</dbReference>
<comment type="similarity">
    <text evidence="1">Belongs to the orange carotenoid-binding protein family.</text>
</comment>
<dbReference type="GO" id="GO:0016037">
    <property type="term" value="P:light absorption"/>
    <property type="evidence" value="ECO:0007669"/>
    <property type="project" value="UniProtKB-UniRule"/>
</dbReference>
<dbReference type="RefSeq" id="WP_069966165.1">
    <property type="nucleotide sequence ID" value="NZ_CM124774.1"/>
</dbReference>
<gene>
    <name evidence="3" type="ORF">BH720_05500</name>
</gene>
<keyword evidence="1" id="KW-0472">Membrane</keyword>
<dbReference type="GO" id="GO:0030089">
    <property type="term" value="C:phycobilisome"/>
    <property type="evidence" value="ECO:0007669"/>
    <property type="project" value="UniProtKB-UniRule"/>
</dbReference>
<keyword evidence="1" id="KW-0793">Thylakoid</keyword>
<dbReference type="STRING" id="1781255.BH720_05500"/>
<dbReference type="AlphaFoldDB" id="A0A1E5QNQ7"/>
<dbReference type="OrthoDB" id="511607at2"/>
<proteinExistence type="inferred from homology"/>
<dbReference type="Pfam" id="PF09150">
    <property type="entry name" value="Carot_N"/>
    <property type="match status" value="1"/>
</dbReference>
<dbReference type="PROSITE" id="PS51773">
    <property type="entry name" value="OCP_N"/>
    <property type="match status" value="1"/>
</dbReference>
<feature type="domain" description="OCP N-terminal" evidence="2">
    <location>
        <begin position="10"/>
        <end position="160"/>
    </location>
</feature>
<keyword evidence="1" id="KW-0605">Phycobilisome</keyword>
<sequence length="172" mass="19150">MPANPSRALTENTQNVAKAFFSLSTDDKLALLYLAYEKMGDSITPAEPTAAEPELAPKLLGDYFELSDDEQLQIMRDIVESKDTEYSRAYGALTANNQLVVWYAWAIAMGDTVVDMPEDYEITESIQNVLNHIEDLDFEGQITVLREVAQNMGYSDVKRVTSTQETGVTPSL</sequence>
<dbReference type="EMBL" id="MJGC01000040">
    <property type="protein sequence ID" value="OEJ76289.1"/>
    <property type="molecule type" value="Genomic_DNA"/>
</dbReference>
<dbReference type="Gene3D" id="1.10.2090.10">
    <property type="entry name" value="Orange carotenoid-binding protein, N-terminal domain"/>
    <property type="match status" value="1"/>
</dbReference>
<comment type="caution">
    <text evidence="3">The sequence shown here is derived from an EMBL/GenBank/DDBJ whole genome shotgun (WGS) entry which is preliminary data.</text>
</comment>
<organism evidence="3">
    <name type="scientific">Desertifilum tharense IPPAS B-1220</name>
    <dbReference type="NCBI Taxonomy" id="1781255"/>
    <lineage>
        <taxon>Bacteria</taxon>
        <taxon>Bacillati</taxon>
        <taxon>Cyanobacteriota</taxon>
        <taxon>Cyanophyceae</taxon>
        <taxon>Desertifilales</taxon>
        <taxon>Desertifilaceae</taxon>
        <taxon>Desertifilum</taxon>
    </lineage>
</organism>
<dbReference type="GO" id="GO:0031404">
    <property type="term" value="F:chloride ion binding"/>
    <property type="evidence" value="ECO:0007669"/>
    <property type="project" value="InterPro"/>
</dbReference>
<accession>A0A1E5QNQ7</accession>
<reference evidence="3" key="1">
    <citation type="submission" date="2016-09" db="EMBL/GenBank/DDBJ databases">
        <title>Draft genome of thermotolerant cyanobacterium Desertifilum sp. strain IPPAS B-1220.</title>
        <authorList>
            <person name="Sinetova M.A."/>
            <person name="Bolakhan K."/>
            <person name="Zayadan B.K."/>
            <person name="Mironov K.S."/>
            <person name="Ustinova V."/>
            <person name="Kupriyanova E.V."/>
            <person name="Sidorov R.A."/>
            <person name="Skrypnik A.N."/>
            <person name="Gogoleva N.E."/>
            <person name="Gogolev Y.V."/>
            <person name="Los D.A."/>
        </authorList>
    </citation>
    <scope>NUCLEOTIDE SEQUENCE [LARGE SCALE GENOMIC DNA]</scope>
    <source>
        <strain evidence="3">IPPAS B-1220</strain>
    </source>
</reference>